<dbReference type="AlphaFoldDB" id="A1RA55"/>
<dbReference type="EMBL" id="CP000474">
    <property type="protein sequence ID" value="ABM08275.1"/>
    <property type="molecule type" value="Genomic_DNA"/>
</dbReference>
<dbReference type="Proteomes" id="UP000000637">
    <property type="component" value="Chromosome"/>
</dbReference>
<evidence type="ECO:0000313" key="1">
    <source>
        <dbReference type="EMBL" id="ABM08275.1"/>
    </source>
</evidence>
<dbReference type="KEGG" id="aau:AAur_3422"/>
<organism evidence="1 2">
    <name type="scientific">Paenarthrobacter aurescens (strain TC1)</name>
    <dbReference type="NCBI Taxonomy" id="290340"/>
    <lineage>
        <taxon>Bacteria</taxon>
        <taxon>Bacillati</taxon>
        <taxon>Actinomycetota</taxon>
        <taxon>Actinomycetes</taxon>
        <taxon>Micrococcales</taxon>
        <taxon>Micrococcaceae</taxon>
        <taxon>Paenarthrobacter</taxon>
    </lineage>
</organism>
<dbReference type="STRING" id="290340.AAur_3422"/>
<evidence type="ECO:0000313" key="2">
    <source>
        <dbReference type="Proteomes" id="UP000000637"/>
    </source>
</evidence>
<proteinExistence type="predicted"/>
<dbReference type="SUPFAM" id="SSF89372">
    <property type="entry name" value="Fucose-specific lectin"/>
    <property type="match status" value="1"/>
</dbReference>
<gene>
    <name evidence="1" type="ordered locus">AAur_3422</name>
</gene>
<reference evidence="1 2" key="1">
    <citation type="journal article" date="2006" name="PLoS Genet.">
        <title>Secrets of soil survival revealed by the genome sequence of Arthrobacter aurescens TC1.</title>
        <authorList>
            <person name="Mongodin E.F."/>
            <person name="Shapir N."/>
            <person name="Daugherty S.C."/>
            <person name="DeBoy R.T."/>
            <person name="Emerson J.B."/>
            <person name="Shvartzbeyn A."/>
            <person name="Radune D."/>
            <person name="Vamathevan J."/>
            <person name="Riggs F."/>
            <person name="Grinberg V."/>
            <person name="Khouri H."/>
            <person name="Wackett L.P."/>
            <person name="Nelson K.E."/>
            <person name="Sadowsky M.J."/>
        </authorList>
    </citation>
    <scope>NUCLEOTIDE SEQUENCE [LARGE SCALE GENOMIC DNA]</scope>
    <source>
        <strain evidence="1 2">TC1</strain>
    </source>
</reference>
<dbReference type="HOGENOM" id="CLU_2033272_0_0_11"/>
<keyword evidence="2" id="KW-1185">Reference proteome</keyword>
<dbReference type="eggNOG" id="COG2385">
    <property type="taxonomic scope" value="Bacteria"/>
</dbReference>
<name>A1RA55_PAEAT</name>
<sequence>MLGPMGTLAGVAHVGAWSSPAAVGSGRDLPPSSASGAGSLRLYTGYATPYPGGTSAGFFGPGTVGNGWNAMTPIVGPGDFNGDGNVDLLARDAGGALWLYPSNGQGGWLPRGLVGSGWNAMNLII</sequence>
<dbReference type="RefSeq" id="WP_011776043.1">
    <property type="nucleotide sequence ID" value="NC_008711.1"/>
</dbReference>
<protein>
    <submittedName>
        <fullName evidence="1">FG-GAP repeat domain protein</fullName>
    </submittedName>
</protein>
<accession>A1RA55</accession>